<gene>
    <name evidence="1" type="ORF">FMUND_12665</name>
</gene>
<dbReference type="AlphaFoldDB" id="A0A8H5Y1J9"/>
<dbReference type="EMBL" id="JAAOAN010000525">
    <property type="protein sequence ID" value="KAF5704123.1"/>
    <property type="molecule type" value="Genomic_DNA"/>
</dbReference>
<proteinExistence type="predicted"/>
<comment type="caution">
    <text evidence="1">The sequence shown here is derived from an EMBL/GenBank/DDBJ whole genome shotgun (WGS) entry which is preliminary data.</text>
</comment>
<evidence type="ECO:0000313" key="1">
    <source>
        <dbReference type="EMBL" id="KAF5704123.1"/>
    </source>
</evidence>
<dbReference type="Proteomes" id="UP000544331">
    <property type="component" value="Unassembled WGS sequence"/>
</dbReference>
<protein>
    <submittedName>
        <fullName evidence="1">Uncharacterized protein</fullName>
    </submittedName>
</protein>
<sequence length="109" mass="12705">MAPFMELYTQIHFILNNLENSIREAKDKYPGVFGPRLYDNSGMIIPTPEEMAALVEHIHQVAPLVDALMILTTEEWQQQLAERHKRRFALSQNELLQMLQDLKRLEGTK</sequence>
<name>A0A8H5Y1J9_9HYPO</name>
<evidence type="ECO:0000313" key="2">
    <source>
        <dbReference type="Proteomes" id="UP000544331"/>
    </source>
</evidence>
<reference evidence="1 2" key="1">
    <citation type="submission" date="2020-05" db="EMBL/GenBank/DDBJ databases">
        <title>Identification and distribution of gene clusters putatively required for synthesis of sphingolipid metabolism inhibitors in phylogenetically diverse species of the filamentous fungus Fusarium.</title>
        <authorList>
            <person name="Kim H.-S."/>
            <person name="Busman M."/>
            <person name="Brown D.W."/>
            <person name="Divon H."/>
            <person name="Uhlig S."/>
            <person name="Proctor R.H."/>
        </authorList>
    </citation>
    <scope>NUCLEOTIDE SEQUENCE [LARGE SCALE GENOMIC DNA]</scope>
    <source>
        <strain evidence="1 2">NRRL 66235</strain>
    </source>
</reference>
<keyword evidence="2" id="KW-1185">Reference proteome</keyword>
<accession>A0A8H5Y1J9</accession>
<dbReference type="OrthoDB" id="5086333at2759"/>
<organism evidence="1 2">
    <name type="scientific">Fusarium mundagurra</name>
    <dbReference type="NCBI Taxonomy" id="1567541"/>
    <lineage>
        <taxon>Eukaryota</taxon>
        <taxon>Fungi</taxon>
        <taxon>Dikarya</taxon>
        <taxon>Ascomycota</taxon>
        <taxon>Pezizomycotina</taxon>
        <taxon>Sordariomycetes</taxon>
        <taxon>Hypocreomycetidae</taxon>
        <taxon>Hypocreales</taxon>
        <taxon>Nectriaceae</taxon>
        <taxon>Fusarium</taxon>
        <taxon>Fusarium fujikuroi species complex</taxon>
    </lineage>
</organism>